<keyword evidence="3" id="KW-1003">Cell membrane</keyword>
<dbReference type="InterPro" id="IPR043148">
    <property type="entry name" value="TagF_C"/>
</dbReference>
<dbReference type="GO" id="GO:0005886">
    <property type="term" value="C:plasma membrane"/>
    <property type="evidence" value="ECO:0007669"/>
    <property type="project" value="UniProtKB-SubCell"/>
</dbReference>
<dbReference type="InterPro" id="IPR043149">
    <property type="entry name" value="TagF_N"/>
</dbReference>
<evidence type="ECO:0000313" key="7">
    <source>
        <dbReference type="EMBL" id="OQD59394.1"/>
    </source>
</evidence>
<keyword evidence="8" id="KW-1185">Reference proteome</keyword>
<evidence type="ECO:0000256" key="5">
    <source>
        <dbReference type="ARBA" id="ARBA00022944"/>
    </source>
</evidence>
<reference evidence="7 8" key="1">
    <citation type="submission" date="2014-12" db="EMBL/GenBank/DDBJ databases">
        <title>Genome sequence of Methanobrevibacter arboriphilicus DH1, DSM1125.</title>
        <authorList>
            <person name="Poehlein A."/>
            <person name="Thauer R.K."/>
            <person name="Seedorf H."/>
            <person name="Daniel R."/>
        </authorList>
    </citation>
    <scope>NUCLEOTIDE SEQUENCE [LARGE SCALE GENOMIC DNA]</scope>
    <source>
        <strain evidence="7 8">DH1</strain>
    </source>
</reference>
<name>A0A1V6N401_METAZ</name>
<dbReference type="OrthoDB" id="46222at2157"/>
<keyword evidence="5" id="KW-0777">Teichoic acid biosynthesis</keyword>
<comment type="caution">
    <text evidence="7">The sequence shown here is derived from an EMBL/GenBank/DDBJ whole genome shotgun (WGS) entry which is preliminary data.</text>
</comment>
<dbReference type="SUPFAM" id="SSF53756">
    <property type="entry name" value="UDP-Glycosyltransferase/glycogen phosphorylase"/>
    <property type="match status" value="1"/>
</dbReference>
<comment type="similarity">
    <text evidence="2">Belongs to the CDP-glycerol glycerophosphotransferase family.</text>
</comment>
<dbReference type="AlphaFoldDB" id="A0A1V6N401"/>
<sequence>MNFNYKLFAIIFNIFNFFPIKKDEISFIIEGNSFDGNLKYIKKELDTRGYFKYNFIYKDKFSFNNIKSFKFFFEMIFFLLEFFIIKTYKLAKSKYIFLNDNFFPMAYMNFSEDTLVIQLWHAPGAFKKFGFEILDDNNIKNLFKLIGPKIDYLFVSSNNLSKIYQKAFCVDENKILALGTPRIDYYFNKNNNNSENIMKIKNKFEKAYPEIKGKKIVLYAPTFRTNKELNDNISNHFNGNLFQRELGDKYCLFFKSHPKFNISKIDNSIDVSEYENLQELLLISDILITDYSSVMIEYSILSKPIIFYPFDLDYYSNNERGFYFDYNNVPGPIAKNTKDIINIIQNNHFDMGKIDSFSNKNHEYLDDKSSKRIIDYLFGKDN</sequence>
<evidence type="ECO:0000256" key="6">
    <source>
        <dbReference type="ARBA" id="ARBA00023136"/>
    </source>
</evidence>
<dbReference type="PANTHER" id="PTHR37316">
    <property type="entry name" value="TEICHOIC ACID GLYCEROL-PHOSPHATE PRIMASE"/>
    <property type="match status" value="1"/>
</dbReference>
<dbReference type="GO" id="GO:0047355">
    <property type="term" value="F:CDP-glycerol glycerophosphotransferase activity"/>
    <property type="evidence" value="ECO:0007669"/>
    <property type="project" value="InterPro"/>
</dbReference>
<evidence type="ECO:0000256" key="4">
    <source>
        <dbReference type="ARBA" id="ARBA00022679"/>
    </source>
</evidence>
<evidence type="ECO:0000256" key="3">
    <source>
        <dbReference type="ARBA" id="ARBA00022475"/>
    </source>
</evidence>
<keyword evidence="4 7" id="KW-0808">Transferase</keyword>
<dbReference type="Gene3D" id="3.40.50.12580">
    <property type="match status" value="1"/>
</dbReference>
<dbReference type="PANTHER" id="PTHR37316:SF1">
    <property type="entry name" value="TEICHOIC ACID GLYCEROL-PHOSPHATE PRIMASE"/>
    <property type="match status" value="1"/>
</dbReference>
<gene>
    <name evidence="7" type="ORF">MBBAR_3c00490</name>
</gene>
<dbReference type="InterPro" id="IPR007554">
    <property type="entry name" value="Glycerophosphate_synth"/>
</dbReference>
<dbReference type="RefSeq" id="WP_080459630.1">
    <property type="nucleotide sequence ID" value="NZ_JXMW01000003.1"/>
</dbReference>
<evidence type="ECO:0000313" key="8">
    <source>
        <dbReference type="Proteomes" id="UP000191661"/>
    </source>
</evidence>
<proteinExistence type="inferred from homology"/>
<dbReference type="Pfam" id="PF04464">
    <property type="entry name" value="Glyphos_transf"/>
    <property type="match status" value="1"/>
</dbReference>
<evidence type="ECO:0000256" key="2">
    <source>
        <dbReference type="ARBA" id="ARBA00010488"/>
    </source>
</evidence>
<dbReference type="EMBL" id="JXMW01000003">
    <property type="protein sequence ID" value="OQD59394.1"/>
    <property type="molecule type" value="Genomic_DNA"/>
</dbReference>
<dbReference type="Proteomes" id="UP000191661">
    <property type="component" value="Unassembled WGS sequence"/>
</dbReference>
<accession>A0A1V6N401</accession>
<protein>
    <submittedName>
        <fullName evidence="7">Putative glycerophosphotransferase</fullName>
    </submittedName>
</protein>
<evidence type="ECO:0000256" key="1">
    <source>
        <dbReference type="ARBA" id="ARBA00004202"/>
    </source>
</evidence>
<dbReference type="InterPro" id="IPR051612">
    <property type="entry name" value="Teichoic_Acid_Biosynth"/>
</dbReference>
<comment type="subcellular location">
    <subcellularLocation>
        <location evidence="1">Cell membrane</location>
        <topology evidence="1">Peripheral membrane protein</topology>
    </subcellularLocation>
</comment>
<organism evidence="7 8">
    <name type="scientific">Methanobrevibacter arboriphilus JCM 13429 = DSM 1125</name>
    <dbReference type="NCBI Taxonomy" id="1300164"/>
    <lineage>
        <taxon>Archaea</taxon>
        <taxon>Methanobacteriati</taxon>
        <taxon>Methanobacteriota</taxon>
        <taxon>Methanomada group</taxon>
        <taxon>Methanobacteria</taxon>
        <taxon>Methanobacteriales</taxon>
        <taxon>Methanobacteriaceae</taxon>
        <taxon>Methanobrevibacter</taxon>
    </lineage>
</organism>
<keyword evidence="6" id="KW-0472">Membrane</keyword>
<dbReference type="Gene3D" id="3.40.50.11820">
    <property type="match status" value="1"/>
</dbReference>